<sequence length="306" mass="34649">MAPSVLIQPQPQLADVTRMQQQATAYEISVWQQRGATRDANGLWRSHEGHMIAPTPLLTILISDAHGFDHCARGEVIVHLIYRQWWMSIYLNAKFAPKIMSEKEHLLQLAIYQSQKQTKEPKQFGIPSQISSDNGEEEETPCPVQPGDRVYLRVFRRTRIEPRREEGSTTWYHLNHCTRVPRLRPRRRKEQPKIDDEGDDAQTDPETRDSEEREDSNIDAPHFRGAEQAEAGELPEDEMLPAETEQEGQGETDPGPSADIPADAIAQDSGQPTGPIEPRPSTSAQSRYQPDEFLTLVPATIADLFL</sequence>
<feature type="compositionally biased region" description="Acidic residues" evidence="1">
    <location>
        <begin position="233"/>
        <end position="250"/>
    </location>
</feature>
<gene>
    <name evidence="2" type="ORF">M9458_055720</name>
</gene>
<feature type="region of interest" description="Disordered" evidence="1">
    <location>
        <begin position="118"/>
        <end position="145"/>
    </location>
</feature>
<reference evidence="2 3" key="1">
    <citation type="submission" date="2024-05" db="EMBL/GenBank/DDBJ databases">
        <title>Genome sequencing and assembly of Indian major carp, Cirrhinus mrigala (Hamilton, 1822).</title>
        <authorList>
            <person name="Mohindra V."/>
            <person name="Chowdhury L.M."/>
            <person name="Lal K."/>
            <person name="Jena J.K."/>
        </authorList>
    </citation>
    <scope>NUCLEOTIDE SEQUENCE [LARGE SCALE GENOMIC DNA]</scope>
    <source>
        <strain evidence="2">CM1030</strain>
        <tissue evidence="2">Blood</tissue>
    </source>
</reference>
<comment type="caution">
    <text evidence="2">The sequence shown here is derived from an EMBL/GenBank/DDBJ whole genome shotgun (WGS) entry which is preliminary data.</text>
</comment>
<evidence type="ECO:0000313" key="2">
    <source>
        <dbReference type="EMBL" id="KAL0148916.1"/>
    </source>
</evidence>
<accession>A0ABD0MJA7</accession>
<evidence type="ECO:0000256" key="1">
    <source>
        <dbReference type="SAM" id="MobiDB-lite"/>
    </source>
</evidence>
<proteinExistence type="predicted"/>
<name>A0ABD0MJA7_CIRMR</name>
<organism evidence="2 3">
    <name type="scientific">Cirrhinus mrigala</name>
    <name type="common">Mrigala</name>
    <dbReference type="NCBI Taxonomy" id="683832"/>
    <lineage>
        <taxon>Eukaryota</taxon>
        <taxon>Metazoa</taxon>
        <taxon>Chordata</taxon>
        <taxon>Craniata</taxon>
        <taxon>Vertebrata</taxon>
        <taxon>Euteleostomi</taxon>
        <taxon>Actinopterygii</taxon>
        <taxon>Neopterygii</taxon>
        <taxon>Teleostei</taxon>
        <taxon>Ostariophysi</taxon>
        <taxon>Cypriniformes</taxon>
        <taxon>Cyprinidae</taxon>
        <taxon>Labeoninae</taxon>
        <taxon>Labeonini</taxon>
        <taxon>Cirrhinus</taxon>
    </lineage>
</organism>
<dbReference type="Proteomes" id="UP001529510">
    <property type="component" value="Unassembled WGS sequence"/>
</dbReference>
<dbReference type="AlphaFoldDB" id="A0ABD0MJA7"/>
<feature type="region of interest" description="Disordered" evidence="1">
    <location>
        <begin position="182"/>
        <end position="290"/>
    </location>
</feature>
<dbReference type="EMBL" id="JAMKFB020000562">
    <property type="protein sequence ID" value="KAL0148916.1"/>
    <property type="molecule type" value="Genomic_DNA"/>
</dbReference>
<keyword evidence="3" id="KW-1185">Reference proteome</keyword>
<protein>
    <submittedName>
        <fullName evidence="2">Uncharacterized protein</fullName>
    </submittedName>
</protein>
<evidence type="ECO:0000313" key="3">
    <source>
        <dbReference type="Proteomes" id="UP001529510"/>
    </source>
</evidence>